<feature type="compositionally biased region" description="Polar residues" evidence="1">
    <location>
        <begin position="165"/>
        <end position="178"/>
    </location>
</feature>
<proteinExistence type="predicted"/>
<name>A0ABD0M1R8_9CAEN</name>
<sequence>MNTQVYGPLPVTRNMPYHTASVPSQSQPRNMTGIYLGLEGNQRPPKLKNGVPPLARSRGFSRMKTPTEEQRYRKVELLRIKEEKRGFSGNPVKRYQQHSAANSWGGSLTSAYNSPTSRPLSSAPNVSTPTPGYNSPGPALSEPSRRWGPGRSVDPSSLDDRLKTNPRQFTPVVNSGVTRSEKLTGWPEVFQPHHANEETVDHEYVRDVMTEEVDLVGLEECFRKVCKGNIEVLYSLLPGKRPKPQKDNTGFNVRSYRNPKQAEILADFARPAVDTLQRVRPKTVPIRRPLVPQPYFFRHYVNHPRAAAIAAQQQVRYLPTSVTPGTLTDTQNYFHATSKIVASPGAGTISRSLQQRIQSPAAAWTEQSRPRTEPPLAVIPGESGRSPSPLPEIEGK</sequence>
<protein>
    <submittedName>
        <fullName evidence="2">Uncharacterized protein</fullName>
    </submittedName>
</protein>
<dbReference type="AlphaFoldDB" id="A0ABD0M1R8"/>
<feature type="non-terminal residue" evidence="2">
    <location>
        <position position="396"/>
    </location>
</feature>
<feature type="region of interest" description="Disordered" evidence="1">
    <location>
        <begin position="38"/>
        <end position="68"/>
    </location>
</feature>
<accession>A0ABD0M1R8</accession>
<comment type="caution">
    <text evidence="2">The sequence shown here is derived from an EMBL/GenBank/DDBJ whole genome shotgun (WGS) entry which is preliminary data.</text>
</comment>
<reference evidence="2 3" key="1">
    <citation type="journal article" date="2023" name="Sci. Data">
        <title>Genome assembly of the Korean intertidal mud-creeper Batillaria attramentaria.</title>
        <authorList>
            <person name="Patra A.K."/>
            <person name="Ho P.T."/>
            <person name="Jun S."/>
            <person name="Lee S.J."/>
            <person name="Kim Y."/>
            <person name="Won Y.J."/>
        </authorList>
    </citation>
    <scope>NUCLEOTIDE SEQUENCE [LARGE SCALE GENOMIC DNA]</scope>
    <source>
        <strain evidence="2">Wonlab-2016</strain>
    </source>
</reference>
<evidence type="ECO:0000256" key="1">
    <source>
        <dbReference type="SAM" id="MobiDB-lite"/>
    </source>
</evidence>
<evidence type="ECO:0000313" key="3">
    <source>
        <dbReference type="Proteomes" id="UP001519460"/>
    </source>
</evidence>
<organism evidence="2 3">
    <name type="scientific">Batillaria attramentaria</name>
    <dbReference type="NCBI Taxonomy" id="370345"/>
    <lineage>
        <taxon>Eukaryota</taxon>
        <taxon>Metazoa</taxon>
        <taxon>Spiralia</taxon>
        <taxon>Lophotrochozoa</taxon>
        <taxon>Mollusca</taxon>
        <taxon>Gastropoda</taxon>
        <taxon>Caenogastropoda</taxon>
        <taxon>Sorbeoconcha</taxon>
        <taxon>Cerithioidea</taxon>
        <taxon>Batillariidae</taxon>
        <taxon>Batillaria</taxon>
    </lineage>
</organism>
<keyword evidence="3" id="KW-1185">Reference proteome</keyword>
<dbReference type="EMBL" id="JACVVK020000010">
    <property type="protein sequence ID" value="KAK7505485.1"/>
    <property type="molecule type" value="Genomic_DNA"/>
</dbReference>
<feature type="region of interest" description="Disordered" evidence="1">
    <location>
        <begin position="88"/>
        <end position="178"/>
    </location>
</feature>
<feature type="region of interest" description="Disordered" evidence="1">
    <location>
        <begin position="357"/>
        <end position="396"/>
    </location>
</feature>
<evidence type="ECO:0000313" key="2">
    <source>
        <dbReference type="EMBL" id="KAK7505485.1"/>
    </source>
</evidence>
<dbReference type="Proteomes" id="UP001519460">
    <property type="component" value="Unassembled WGS sequence"/>
</dbReference>
<gene>
    <name evidence="2" type="ORF">BaRGS_00003230</name>
</gene>
<feature type="compositionally biased region" description="Polar residues" evidence="1">
    <location>
        <begin position="97"/>
        <end position="133"/>
    </location>
</feature>